<dbReference type="PROSITE" id="PS51873">
    <property type="entry name" value="TRIAD"/>
    <property type="match status" value="1"/>
</dbReference>
<feature type="region of interest" description="Disordered" evidence="8">
    <location>
        <begin position="222"/>
        <end position="274"/>
    </location>
</feature>
<keyword evidence="5" id="KW-0833">Ubl conjugation pathway</keyword>
<keyword evidence="4 7" id="KW-0863">Zinc-finger</keyword>
<feature type="compositionally biased region" description="Basic and acidic residues" evidence="8">
    <location>
        <begin position="568"/>
        <end position="582"/>
    </location>
</feature>
<sequence length="672" mass="74604">MAENPKSCVICGGTESEGELLLAAPCGRHFVCHDDISSFFERATQDESLFPPQCCGQIFALEDYEDYVPFDISWAYQVKEQGEYAVLAKFRVYCASPICAKFLPPRAHIKDEDTNITYAVCEGGACGSVSCVGCRALIKHSVQSHVCQKDEEEEKFRQIAIEKGYQACNICGATVELIEACNHITCGCGHDFCYICGKDWQGVHGCPHYGPATYDEEDYNQEGYHRDTGLNREGLTRRQENMRRREEDGDDDDEEDRDEEDEEDNEEDDDPDWEVLQHLTPDQRVVVNTLHGVAREDALDQLRITLFETRGIMFGNQDPPQVIHPDEEDEDGEGEREGELQDEDEDENLDENLDEEVGEHLGAGNEVLGDQPDEQGGLVGEDILSDHEETRGQDTEAALAGSPADPDPSHDAQEPTHERTRYPFTISSEFQGDQANGLDSSDQTDGYETTNDNLNLHMSTPPRRNPTLPASPPSPWGLVFSPRTYVSGFTPPPPQHSPPSATTPTRDSQQFDFATRVRELQEGARRVQRSLRDAMDAAQSFESGTDARDGNAAVGTGSTGQEEGQQNQEDHSHQEVLGRKPSDATSELPHTSPFGAGPYMRREEDQQHQDEGSRSSSASEDLRRAYPNFLSGQKYIPGDDTGTMTTATAAETVNRQISGPPGKWPEWDDAEI</sequence>
<comment type="caution">
    <text evidence="11">The sequence shown here is derived from an EMBL/GenBank/DDBJ whole genome shotgun (WGS) entry which is preliminary data.</text>
</comment>
<organism evidence="11 12">
    <name type="scientific">Paraphoma chrysanthemicola</name>
    <dbReference type="NCBI Taxonomy" id="798071"/>
    <lineage>
        <taxon>Eukaryota</taxon>
        <taxon>Fungi</taxon>
        <taxon>Dikarya</taxon>
        <taxon>Ascomycota</taxon>
        <taxon>Pezizomycotina</taxon>
        <taxon>Dothideomycetes</taxon>
        <taxon>Pleosporomycetidae</taxon>
        <taxon>Pleosporales</taxon>
        <taxon>Pleosporineae</taxon>
        <taxon>Phaeosphaeriaceae</taxon>
        <taxon>Paraphoma</taxon>
    </lineage>
</organism>
<feature type="compositionally biased region" description="Basic and acidic residues" evidence="8">
    <location>
        <begin position="223"/>
        <end position="247"/>
    </location>
</feature>
<feature type="compositionally biased region" description="Low complexity" evidence="8">
    <location>
        <begin position="641"/>
        <end position="652"/>
    </location>
</feature>
<dbReference type="OrthoDB" id="10009520at2759"/>
<dbReference type="GO" id="GO:0016567">
    <property type="term" value="P:protein ubiquitination"/>
    <property type="evidence" value="ECO:0007669"/>
    <property type="project" value="InterPro"/>
</dbReference>
<evidence type="ECO:0000256" key="2">
    <source>
        <dbReference type="ARBA" id="ARBA00022723"/>
    </source>
</evidence>
<feature type="compositionally biased region" description="Basic and acidic residues" evidence="8">
    <location>
        <begin position="407"/>
        <end position="421"/>
    </location>
</feature>
<evidence type="ECO:0000259" key="10">
    <source>
        <dbReference type="PROSITE" id="PS51873"/>
    </source>
</evidence>
<dbReference type="InterPro" id="IPR031127">
    <property type="entry name" value="E3_UB_ligase_RBR"/>
</dbReference>
<feature type="compositionally biased region" description="Basic and acidic residues" evidence="8">
    <location>
        <begin position="600"/>
        <end position="613"/>
    </location>
</feature>
<keyword evidence="2" id="KW-0479">Metal-binding</keyword>
<feature type="compositionally biased region" description="Basic and acidic residues" evidence="8">
    <location>
        <begin position="384"/>
        <end position="394"/>
    </location>
</feature>
<dbReference type="GO" id="GO:0008270">
    <property type="term" value="F:zinc ion binding"/>
    <property type="evidence" value="ECO:0007669"/>
    <property type="project" value="UniProtKB-KW"/>
</dbReference>
<evidence type="ECO:0000313" key="11">
    <source>
        <dbReference type="EMBL" id="KAH7090295.1"/>
    </source>
</evidence>
<feature type="domain" description="RING-type" evidence="9">
    <location>
        <begin position="168"/>
        <end position="207"/>
    </location>
</feature>
<evidence type="ECO:0000256" key="5">
    <source>
        <dbReference type="ARBA" id="ARBA00022786"/>
    </source>
</evidence>
<keyword evidence="1" id="KW-0808">Transferase</keyword>
<evidence type="ECO:0000256" key="1">
    <source>
        <dbReference type="ARBA" id="ARBA00022679"/>
    </source>
</evidence>
<name>A0A8K0RAG0_9PLEO</name>
<feature type="domain" description="RING-type" evidence="10">
    <location>
        <begin position="4"/>
        <end position="216"/>
    </location>
</feature>
<feature type="compositionally biased region" description="Low complexity" evidence="8">
    <location>
        <begin position="555"/>
        <end position="567"/>
    </location>
</feature>
<keyword evidence="3" id="KW-0677">Repeat</keyword>
<feature type="compositionally biased region" description="Acidic residues" evidence="8">
    <location>
        <begin position="326"/>
        <end position="357"/>
    </location>
</feature>
<dbReference type="GO" id="GO:0004842">
    <property type="term" value="F:ubiquitin-protein transferase activity"/>
    <property type="evidence" value="ECO:0007669"/>
    <property type="project" value="InterPro"/>
</dbReference>
<evidence type="ECO:0000256" key="6">
    <source>
        <dbReference type="ARBA" id="ARBA00022833"/>
    </source>
</evidence>
<feature type="region of interest" description="Disordered" evidence="8">
    <location>
        <begin position="314"/>
        <end position="672"/>
    </location>
</feature>
<evidence type="ECO:0000256" key="4">
    <source>
        <dbReference type="ARBA" id="ARBA00022771"/>
    </source>
</evidence>
<dbReference type="InterPro" id="IPR044066">
    <property type="entry name" value="TRIAD_supradom"/>
</dbReference>
<dbReference type="CDD" id="cd22584">
    <property type="entry name" value="Rcat_RBR_unk"/>
    <property type="match status" value="1"/>
</dbReference>
<dbReference type="Gene3D" id="1.20.120.1750">
    <property type="match status" value="1"/>
</dbReference>
<evidence type="ECO:0000256" key="7">
    <source>
        <dbReference type="PROSITE-ProRule" id="PRU00175"/>
    </source>
</evidence>
<reference evidence="11" key="1">
    <citation type="journal article" date="2021" name="Nat. Commun.">
        <title>Genetic determinants of endophytism in the Arabidopsis root mycobiome.</title>
        <authorList>
            <person name="Mesny F."/>
            <person name="Miyauchi S."/>
            <person name="Thiergart T."/>
            <person name="Pickel B."/>
            <person name="Atanasova L."/>
            <person name="Karlsson M."/>
            <person name="Huettel B."/>
            <person name="Barry K.W."/>
            <person name="Haridas S."/>
            <person name="Chen C."/>
            <person name="Bauer D."/>
            <person name="Andreopoulos W."/>
            <person name="Pangilinan J."/>
            <person name="LaButti K."/>
            <person name="Riley R."/>
            <person name="Lipzen A."/>
            <person name="Clum A."/>
            <person name="Drula E."/>
            <person name="Henrissat B."/>
            <person name="Kohler A."/>
            <person name="Grigoriev I.V."/>
            <person name="Martin F.M."/>
            <person name="Hacquard S."/>
        </authorList>
    </citation>
    <scope>NUCLEOTIDE SEQUENCE</scope>
    <source>
        <strain evidence="11">MPI-SDFR-AT-0120</strain>
    </source>
</reference>
<evidence type="ECO:0000256" key="3">
    <source>
        <dbReference type="ARBA" id="ARBA00022737"/>
    </source>
</evidence>
<evidence type="ECO:0000256" key="8">
    <source>
        <dbReference type="SAM" id="MobiDB-lite"/>
    </source>
</evidence>
<keyword evidence="12" id="KW-1185">Reference proteome</keyword>
<feature type="compositionally biased region" description="Acidic residues" evidence="8">
    <location>
        <begin position="248"/>
        <end position="273"/>
    </location>
</feature>
<dbReference type="Proteomes" id="UP000813461">
    <property type="component" value="Unassembled WGS sequence"/>
</dbReference>
<feature type="compositionally biased region" description="Basic and acidic residues" evidence="8">
    <location>
        <begin position="515"/>
        <end position="535"/>
    </location>
</feature>
<dbReference type="AlphaFoldDB" id="A0A8K0RAG0"/>
<accession>A0A8K0RAG0</accession>
<evidence type="ECO:0000313" key="12">
    <source>
        <dbReference type="Proteomes" id="UP000813461"/>
    </source>
</evidence>
<evidence type="ECO:0008006" key="13">
    <source>
        <dbReference type="Google" id="ProtNLM"/>
    </source>
</evidence>
<feature type="compositionally biased region" description="Polar residues" evidence="8">
    <location>
        <begin position="425"/>
        <end position="458"/>
    </location>
</feature>
<dbReference type="PANTHER" id="PTHR11685">
    <property type="entry name" value="RBR FAMILY RING FINGER AND IBR DOMAIN-CONTAINING"/>
    <property type="match status" value="1"/>
</dbReference>
<dbReference type="InterPro" id="IPR001841">
    <property type="entry name" value="Znf_RING"/>
</dbReference>
<gene>
    <name evidence="11" type="ORF">FB567DRAFT_287853</name>
</gene>
<dbReference type="SUPFAM" id="SSF57850">
    <property type="entry name" value="RING/U-box"/>
    <property type="match status" value="1"/>
</dbReference>
<dbReference type="EMBL" id="JAGMVJ010000005">
    <property type="protein sequence ID" value="KAH7090295.1"/>
    <property type="molecule type" value="Genomic_DNA"/>
</dbReference>
<evidence type="ECO:0000259" key="9">
    <source>
        <dbReference type="PROSITE" id="PS50089"/>
    </source>
</evidence>
<dbReference type="PROSITE" id="PS50089">
    <property type="entry name" value="ZF_RING_2"/>
    <property type="match status" value="1"/>
</dbReference>
<protein>
    <recommendedName>
        <fullName evidence="13">RING-type domain-containing protein</fullName>
    </recommendedName>
</protein>
<keyword evidence="6" id="KW-0862">Zinc</keyword>
<proteinExistence type="predicted"/>